<dbReference type="InterPro" id="IPR001789">
    <property type="entry name" value="Sig_transdc_resp-reg_receiver"/>
</dbReference>
<evidence type="ECO:0000256" key="1">
    <source>
        <dbReference type="ARBA" id="ARBA00018672"/>
    </source>
</evidence>
<dbReference type="Gene3D" id="3.40.50.2300">
    <property type="match status" value="1"/>
</dbReference>
<dbReference type="SMART" id="SM00850">
    <property type="entry name" value="LytTR"/>
    <property type="match status" value="1"/>
</dbReference>
<dbReference type="SMART" id="SM00448">
    <property type="entry name" value="REC"/>
    <property type="match status" value="1"/>
</dbReference>
<comment type="function">
    <text evidence="2">May play the central regulatory role in sporulation. It may be an element of the effector pathway responsible for the activation of sporulation genes in response to nutritional stress. Spo0A may act in concert with spo0H (a sigma factor) to control the expression of some genes that are critical to the sporulation process.</text>
</comment>
<evidence type="ECO:0000313" key="7">
    <source>
        <dbReference type="Proteomes" id="UP000295500"/>
    </source>
</evidence>
<accession>A0A4R6QE69</accession>
<keyword evidence="7" id="KW-1185">Reference proteome</keyword>
<dbReference type="InterPro" id="IPR007492">
    <property type="entry name" value="LytTR_DNA-bd_dom"/>
</dbReference>
<proteinExistence type="predicted"/>
<dbReference type="Gene3D" id="2.40.50.1020">
    <property type="entry name" value="LytTr DNA-binding domain"/>
    <property type="match status" value="1"/>
</dbReference>
<protein>
    <recommendedName>
        <fullName evidence="1">Stage 0 sporulation protein A homolog</fullName>
    </recommendedName>
</protein>
<evidence type="ECO:0000256" key="2">
    <source>
        <dbReference type="ARBA" id="ARBA00024867"/>
    </source>
</evidence>
<dbReference type="SUPFAM" id="SSF52172">
    <property type="entry name" value="CheY-like"/>
    <property type="match status" value="1"/>
</dbReference>
<dbReference type="Pfam" id="PF00072">
    <property type="entry name" value="Response_reg"/>
    <property type="match status" value="1"/>
</dbReference>
<sequence>MFNIVICDNQKYERDALSDILCEYFSGSDIEYKAYEYDSGKKLLDDYIDGLARFDLLLMDIFMDDMNGFDAAKAIRQIDRRVPIAFLTNSKDFAIESYEVEAVGYLVKPVNTERLHLILDKLTRAEVSKSLALKQKGRLRYYEYRDIVSAESHGHVVTIHLADGHEETSYCKLDDLELDDPRFIRCHKSYLVNMDYVKYAEDDFLMNDGSRVPIRAHGKKEIIDMYTNYFVKKHLGETPL</sequence>
<reference evidence="6 7" key="1">
    <citation type="submission" date="2019-03" db="EMBL/GenBank/DDBJ databases">
        <title>Genomic Encyclopedia of Type Strains, Phase IV (KMG-IV): sequencing the most valuable type-strain genomes for metagenomic binning, comparative biology and taxonomic classification.</title>
        <authorList>
            <person name="Goeker M."/>
        </authorList>
    </citation>
    <scope>NUCLEOTIDE SEQUENCE [LARGE SCALE GENOMIC DNA]</scope>
    <source>
        <strain evidence="6 7">DSM 28287</strain>
    </source>
</reference>
<dbReference type="GO" id="GO:0003677">
    <property type="term" value="F:DNA binding"/>
    <property type="evidence" value="ECO:0007669"/>
    <property type="project" value="InterPro"/>
</dbReference>
<dbReference type="PANTHER" id="PTHR37299">
    <property type="entry name" value="TRANSCRIPTIONAL REGULATOR-RELATED"/>
    <property type="match status" value="1"/>
</dbReference>
<name>A0A4R6QE69_9FIRM</name>
<organism evidence="6 7">
    <name type="scientific">Aminicella lysinilytica</name>
    <dbReference type="NCBI Taxonomy" id="433323"/>
    <lineage>
        <taxon>Bacteria</taxon>
        <taxon>Bacillati</taxon>
        <taxon>Bacillota</taxon>
        <taxon>Clostridia</taxon>
        <taxon>Peptostreptococcales</taxon>
        <taxon>Anaerovoracaceae</taxon>
        <taxon>Aminicella</taxon>
    </lineage>
</organism>
<dbReference type="InterPro" id="IPR011006">
    <property type="entry name" value="CheY-like_superfamily"/>
</dbReference>
<dbReference type="PROSITE" id="PS50930">
    <property type="entry name" value="HTH_LYTTR"/>
    <property type="match status" value="1"/>
</dbReference>
<dbReference type="RefSeq" id="WP_133527406.1">
    <property type="nucleotide sequence ID" value="NZ_SNXO01000001.1"/>
</dbReference>
<feature type="domain" description="Response regulatory" evidence="4">
    <location>
        <begin position="3"/>
        <end position="123"/>
    </location>
</feature>
<dbReference type="Proteomes" id="UP000295500">
    <property type="component" value="Unassembled WGS sequence"/>
</dbReference>
<dbReference type="InterPro" id="IPR046947">
    <property type="entry name" value="LytR-like"/>
</dbReference>
<dbReference type="OrthoDB" id="113975at2"/>
<gene>
    <name evidence="6" type="ORF">EV211_10131</name>
</gene>
<evidence type="ECO:0000259" key="5">
    <source>
        <dbReference type="PROSITE" id="PS50930"/>
    </source>
</evidence>
<dbReference type="GO" id="GO:0000156">
    <property type="term" value="F:phosphorelay response regulator activity"/>
    <property type="evidence" value="ECO:0007669"/>
    <property type="project" value="InterPro"/>
</dbReference>
<evidence type="ECO:0000313" key="6">
    <source>
        <dbReference type="EMBL" id="TDP60517.1"/>
    </source>
</evidence>
<dbReference type="PROSITE" id="PS50110">
    <property type="entry name" value="RESPONSE_REGULATORY"/>
    <property type="match status" value="1"/>
</dbReference>
<dbReference type="PANTHER" id="PTHR37299:SF1">
    <property type="entry name" value="STAGE 0 SPORULATION PROTEIN A HOMOLOG"/>
    <property type="match status" value="1"/>
</dbReference>
<feature type="modified residue" description="4-aspartylphosphate" evidence="3">
    <location>
        <position position="60"/>
    </location>
</feature>
<comment type="caution">
    <text evidence="6">The sequence shown here is derived from an EMBL/GenBank/DDBJ whole genome shotgun (WGS) entry which is preliminary data.</text>
</comment>
<dbReference type="EMBL" id="SNXO01000001">
    <property type="protein sequence ID" value="TDP60517.1"/>
    <property type="molecule type" value="Genomic_DNA"/>
</dbReference>
<evidence type="ECO:0000259" key="4">
    <source>
        <dbReference type="PROSITE" id="PS50110"/>
    </source>
</evidence>
<evidence type="ECO:0000256" key="3">
    <source>
        <dbReference type="PROSITE-ProRule" id="PRU00169"/>
    </source>
</evidence>
<dbReference type="AlphaFoldDB" id="A0A4R6QE69"/>
<feature type="domain" description="HTH LytTR-type" evidence="5">
    <location>
        <begin position="131"/>
        <end position="198"/>
    </location>
</feature>
<dbReference type="Pfam" id="PF04397">
    <property type="entry name" value="LytTR"/>
    <property type="match status" value="1"/>
</dbReference>
<keyword evidence="3" id="KW-0597">Phosphoprotein</keyword>